<feature type="transmembrane region" description="Helical" evidence="7">
    <location>
        <begin position="146"/>
        <end position="170"/>
    </location>
</feature>
<dbReference type="Pfam" id="PF07690">
    <property type="entry name" value="MFS_1"/>
    <property type="match status" value="1"/>
</dbReference>
<feature type="transmembrane region" description="Helical" evidence="7">
    <location>
        <begin position="488"/>
        <end position="510"/>
    </location>
</feature>
<evidence type="ECO:0000256" key="4">
    <source>
        <dbReference type="ARBA" id="ARBA00022989"/>
    </source>
</evidence>
<dbReference type="InterPro" id="IPR011701">
    <property type="entry name" value="MFS"/>
</dbReference>
<evidence type="ECO:0000256" key="3">
    <source>
        <dbReference type="ARBA" id="ARBA00022692"/>
    </source>
</evidence>
<evidence type="ECO:0000256" key="6">
    <source>
        <dbReference type="ARBA" id="ARBA00024338"/>
    </source>
</evidence>
<feature type="transmembrane region" description="Helical" evidence="7">
    <location>
        <begin position="539"/>
        <end position="562"/>
    </location>
</feature>
<evidence type="ECO:0000259" key="8">
    <source>
        <dbReference type="PROSITE" id="PS50850"/>
    </source>
</evidence>
<evidence type="ECO:0000256" key="1">
    <source>
        <dbReference type="ARBA" id="ARBA00004141"/>
    </source>
</evidence>
<name>A0A485L2P1_9STRA</name>
<sequence length="577" mass="61618">MRRKHARKARCQVGRVEVQHMRNQRNTIRTSEYVVITQDLGAKLTTVLIRDPNICTGSCRWFAWPCWSILPLEVERRRTLMIGSAVAKPMVPTAPSSSSTLTSLLLIGLLCFLKFLDAFDSNIVAGAPAQIQFFIQTSKNTTETGALLGLLNSAFITSFSVCMLLFGYLAEFMRPFRVVSIGVAIIVVAAFLSAISKRANSFELLFLGRLLSGAGEGALACITPAFIDTHAPPHLRSLFIGINFTSETVGSVVGSIAASLASTTSLGWDGLYAIEGLVLLPVLGVCLCGVPVASDTMAAPTTLDDGKTPTETDRLLHNPATLQTHNPTTADNNNHSFLHELGAVCHNPVFVWLSIGSALSAFSSTGVQTFTTLLLLGLGVFADETDANVTMGTQMVVLGIIGTLVGSAVLDWTCRAAPDRLQFFALRQLAVGVTCMVVFSSASILALPSRVWFLVGTSCAGIIGAMVMPVLTIALLHSVEPSRRALTTGVYTLLLHVFGDVPAPIVMGALKDKLAPHCNSIVVGDLVKMNPNCIQDKDGLMAAMTFPIILLVASLGGYWMALYASSRRPSSKEDTLA</sequence>
<dbReference type="SUPFAM" id="SSF103473">
    <property type="entry name" value="MFS general substrate transporter"/>
    <property type="match status" value="1"/>
</dbReference>
<protein>
    <submittedName>
        <fullName evidence="10">Aste57867_15237 protein</fullName>
    </submittedName>
</protein>
<evidence type="ECO:0000313" key="10">
    <source>
        <dbReference type="EMBL" id="VFT92046.1"/>
    </source>
</evidence>
<feature type="transmembrane region" description="Helical" evidence="7">
    <location>
        <begin position="270"/>
        <end position="293"/>
    </location>
</feature>
<evidence type="ECO:0000313" key="11">
    <source>
        <dbReference type="Proteomes" id="UP000332933"/>
    </source>
</evidence>
<dbReference type="OrthoDB" id="6770063at2759"/>
<gene>
    <name evidence="10" type="primary">Aste57867_15237</name>
    <name evidence="9" type="ORF">As57867_015181</name>
    <name evidence="10" type="ORF">ASTE57867_15237</name>
</gene>
<feature type="transmembrane region" description="Helical" evidence="7">
    <location>
        <begin position="176"/>
        <end position="195"/>
    </location>
</feature>
<keyword evidence="4 7" id="KW-1133">Transmembrane helix</keyword>
<dbReference type="Proteomes" id="UP000332933">
    <property type="component" value="Unassembled WGS sequence"/>
</dbReference>
<dbReference type="PANTHER" id="PTHR23505">
    <property type="entry name" value="SPINSTER"/>
    <property type="match status" value="1"/>
</dbReference>
<comment type="similarity">
    <text evidence="6">Belongs to the major facilitator superfamily. Spinster (TC 2.A.1.49) family.</text>
</comment>
<dbReference type="PROSITE" id="PS50850">
    <property type="entry name" value="MFS"/>
    <property type="match status" value="1"/>
</dbReference>
<dbReference type="AlphaFoldDB" id="A0A485L2P1"/>
<dbReference type="Gene3D" id="1.20.1250.20">
    <property type="entry name" value="MFS general substrate transporter like domains"/>
    <property type="match status" value="1"/>
</dbReference>
<dbReference type="GO" id="GO:0016020">
    <property type="term" value="C:membrane"/>
    <property type="evidence" value="ECO:0007669"/>
    <property type="project" value="UniProtKB-SubCell"/>
</dbReference>
<feature type="domain" description="Major facilitator superfamily (MFS) profile" evidence="8">
    <location>
        <begin position="106"/>
        <end position="568"/>
    </location>
</feature>
<evidence type="ECO:0000313" key="9">
    <source>
        <dbReference type="EMBL" id="KAF0693837.1"/>
    </source>
</evidence>
<feature type="transmembrane region" description="Helical" evidence="7">
    <location>
        <begin position="424"/>
        <end position="445"/>
    </location>
</feature>
<evidence type="ECO:0000256" key="5">
    <source>
        <dbReference type="ARBA" id="ARBA00023136"/>
    </source>
</evidence>
<dbReference type="InterPro" id="IPR044770">
    <property type="entry name" value="MFS_spinster-like"/>
</dbReference>
<reference evidence="10 11" key="1">
    <citation type="submission" date="2019-03" db="EMBL/GenBank/DDBJ databases">
        <authorList>
            <person name="Gaulin E."/>
            <person name="Dumas B."/>
        </authorList>
    </citation>
    <scope>NUCLEOTIDE SEQUENCE [LARGE SCALE GENOMIC DNA]</scope>
    <source>
        <strain evidence="10">CBS 568.67</strain>
    </source>
</reference>
<proteinExistence type="inferred from homology"/>
<dbReference type="EMBL" id="VJMH01005640">
    <property type="protein sequence ID" value="KAF0693837.1"/>
    <property type="molecule type" value="Genomic_DNA"/>
</dbReference>
<feature type="transmembrane region" description="Helical" evidence="7">
    <location>
        <begin position="207"/>
        <end position="227"/>
    </location>
</feature>
<keyword evidence="3 7" id="KW-0812">Transmembrane</keyword>
<evidence type="ECO:0000256" key="2">
    <source>
        <dbReference type="ARBA" id="ARBA00022448"/>
    </source>
</evidence>
<dbReference type="EMBL" id="CAADRA010005661">
    <property type="protein sequence ID" value="VFT92046.1"/>
    <property type="molecule type" value="Genomic_DNA"/>
</dbReference>
<keyword evidence="5 7" id="KW-0472">Membrane</keyword>
<feature type="transmembrane region" description="Helical" evidence="7">
    <location>
        <begin position="394"/>
        <end position="412"/>
    </location>
</feature>
<dbReference type="PANTHER" id="PTHR23505:SF79">
    <property type="entry name" value="PROTEIN SPINSTER"/>
    <property type="match status" value="1"/>
</dbReference>
<evidence type="ECO:0000256" key="7">
    <source>
        <dbReference type="SAM" id="Phobius"/>
    </source>
</evidence>
<keyword evidence="2" id="KW-0813">Transport</keyword>
<feature type="transmembrane region" description="Helical" evidence="7">
    <location>
        <begin position="451"/>
        <end position="476"/>
    </location>
</feature>
<keyword evidence="11" id="KW-1185">Reference proteome</keyword>
<dbReference type="InterPro" id="IPR036259">
    <property type="entry name" value="MFS_trans_sf"/>
</dbReference>
<accession>A0A485L2P1</accession>
<comment type="subcellular location">
    <subcellularLocation>
        <location evidence="1">Membrane</location>
        <topology evidence="1">Multi-pass membrane protein</topology>
    </subcellularLocation>
</comment>
<feature type="transmembrane region" description="Helical" evidence="7">
    <location>
        <begin position="349"/>
        <end position="382"/>
    </location>
</feature>
<dbReference type="GO" id="GO:0022857">
    <property type="term" value="F:transmembrane transporter activity"/>
    <property type="evidence" value="ECO:0007669"/>
    <property type="project" value="InterPro"/>
</dbReference>
<reference evidence="9" key="2">
    <citation type="submission" date="2019-06" db="EMBL/GenBank/DDBJ databases">
        <title>Genomics analysis of Aphanomyces spp. identifies a new class of oomycete effector associated with host adaptation.</title>
        <authorList>
            <person name="Gaulin E."/>
        </authorList>
    </citation>
    <scope>NUCLEOTIDE SEQUENCE</scope>
    <source>
        <strain evidence="9">CBS 578.67</strain>
    </source>
</reference>
<organism evidence="10 11">
    <name type="scientific">Aphanomyces stellatus</name>
    <dbReference type="NCBI Taxonomy" id="120398"/>
    <lineage>
        <taxon>Eukaryota</taxon>
        <taxon>Sar</taxon>
        <taxon>Stramenopiles</taxon>
        <taxon>Oomycota</taxon>
        <taxon>Saprolegniomycetes</taxon>
        <taxon>Saprolegniales</taxon>
        <taxon>Verrucalvaceae</taxon>
        <taxon>Aphanomyces</taxon>
    </lineage>
</organism>
<dbReference type="InterPro" id="IPR020846">
    <property type="entry name" value="MFS_dom"/>
</dbReference>